<gene>
    <name evidence="4" type="ORF">GCM10009737_35820</name>
</gene>
<feature type="transmembrane region" description="Helical" evidence="2">
    <location>
        <begin position="227"/>
        <end position="249"/>
    </location>
</feature>
<keyword evidence="2" id="KW-0472">Membrane</keyword>
<keyword evidence="2" id="KW-0812">Transmembrane</keyword>
<evidence type="ECO:0000256" key="1">
    <source>
        <dbReference type="SAM" id="MobiDB-lite"/>
    </source>
</evidence>
<feature type="transmembrane region" description="Helical" evidence="2">
    <location>
        <begin position="154"/>
        <end position="176"/>
    </location>
</feature>
<evidence type="ECO:0008006" key="6">
    <source>
        <dbReference type="Google" id="ProtNLM"/>
    </source>
</evidence>
<dbReference type="Proteomes" id="UP001501612">
    <property type="component" value="Unassembled WGS sequence"/>
</dbReference>
<organism evidence="4 5">
    <name type="scientific">Nocardioides lentus</name>
    <dbReference type="NCBI Taxonomy" id="338077"/>
    <lineage>
        <taxon>Bacteria</taxon>
        <taxon>Bacillati</taxon>
        <taxon>Actinomycetota</taxon>
        <taxon>Actinomycetes</taxon>
        <taxon>Propionibacteriales</taxon>
        <taxon>Nocardioidaceae</taxon>
        <taxon>Nocardioides</taxon>
    </lineage>
</organism>
<name>A0ABP5B642_9ACTN</name>
<keyword evidence="5" id="KW-1185">Reference proteome</keyword>
<reference evidence="5" key="1">
    <citation type="journal article" date="2019" name="Int. J. Syst. Evol. Microbiol.">
        <title>The Global Catalogue of Microorganisms (GCM) 10K type strain sequencing project: providing services to taxonomists for standard genome sequencing and annotation.</title>
        <authorList>
            <consortium name="The Broad Institute Genomics Platform"/>
            <consortium name="The Broad Institute Genome Sequencing Center for Infectious Disease"/>
            <person name="Wu L."/>
            <person name="Ma J."/>
        </authorList>
    </citation>
    <scope>NUCLEOTIDE SEQUENCE [LARGE SCALE GENOMIC DNA]</scope>
    <source>
        <strain evidence="5">JCM 14046</strain>
    </source>
</reference>
<feature type="chain" id="PRO_5047083798" description="Integral membrane protein" evidence="3">
    <location>
        <begin position="21"/>
        <end position="264"/>
    </location>
</feature>
<comment type="caution">
    <text evidence="4">The sequence shown here is derived from an EMBL/GenBank/DDBJ whole genome shotgun (WGS) entry which is preliminary data.</text>
</comment>
<sequence length="264" mass="26287">MRAAICVVLSLLAAVAAATAAVLALTGVVVADPERPGRLGALALASPGLREDATAYLVDGLREQGLAAGADDAQVAAATEQAVRDPRVREALAAAEITDDGDLRLGGVYDAVAERLEERGRTAEARRLRQLPDTPPGSEELAGSLSDLAGTARAALLTAAVVVGVGAAVLLGLALLAARRRLLCLGGTLVVTGVILAVGLEVLPVLAGPEGVDGSEWLSAARGLDEALGRPGTVTAVAVTVVGAVLALLGLRSRRTAGSAAAPA</sequence>
<proteinExistence type="predicted"/>
<evidence type="ECO:0000313" key="4">
    <source>
        <dbReference type="EMBL" id="GAA1930712.1"/>
    </source>
</evidence>
<feature type="region of interest" description="Disordered" evidence="1">
    <location>
        <begin position="123"/>
        <end position="143"/>
    </location>
</feature>
<protein>
    <recommendedName>
        <fullName evidence="6">Integral membrane protein</fullName>
    </recommendedName>
</protein>
<dbReference type="EMBL" id="BAAAMY010000014">
    <property type="protein sequence ID" value="GAA1930712.1"/>
    <property type="molecule type" value="Genomic_DNA"/>
</dbReference>
<evidence type="ECO:0000256" key="3">
    <source>
        <dbReference type="SAM" id="SignalP"/>
    </source>
</evidence>
<keyword evidence="2" id="KW-1133">Transmembrane helix</keyword>
<accession>A0ABP5B642</accession>
<feature type="signal peptide" evidence="3">
    <location>
        <begin position="1"/>
        <end position="20"/>
    </location>
</feature>
<feature type="transmembrane region" description="Helical" evidence="2">
    <location>
        <begin position="183"/>
        <end position="207"/>
    </location>
</feature>
<keyword evidence="3" id="KW-0732">Signal</keyword>
<evidence type="ECO:0000313" key="5">
    <source>
        <dbReference type="Proteomes" id="UP001501612"/>
    </source>
</evidence>
<evidence type="ECO:0000256" key="2">
    <source>
        <dbReference type="SAM" id="Phobius"/>
    </source>
</evidence>
<dbReference type="RefSeq" id="WP_344009200.1">
    <property type="nucleotide sequence ID" value="NZ_BAAAMY010000014.1"/>
</dbReference>